<reference evidence="2" key="2">
    <citation type="submission" date="2021-04" db="EMBL/GenBank/DDBJ databases">
        <authorList>
            <person name="Gilroy R."/>
        </authorList>
    </citation>
    <scope>NUCLEOTIDE SEQUENCE</scope>
    <source>
        <strain evidence="2">MalCec1-1739</strain>
    </source>
</reference>
<proteinExistence type="predicted"/>
<accession>A0A9D2ZVD2</accession>
<evidence type="ECO:0000256" key="1">
    <source>
        <dbReference type="SAM" id="SignalP"/>
    </source>
</evidence>
<feature type="signal peptide" evidence="1">
    <location>
        <begin position="1"/>
        <end position="20"/>
    </location>
</feature>
<keyword evidence="1" id="KW-0732">Signal</keyword>
<dbReference type="AlphaFoldDB" id="A0A9D2ZVD2"/>
<gene>
    <name evidence="2" type="ORF">IAA93_07150</name>
</gene>
<evidence type="ECO:0000313" key="3">
    <source>
        <dbReference type="Proteomes" id="UP000787625"/>
    </source>
</evidence>
<dbReference type="Proteomes" id="UP000787625">
    <property type="component" value="Unassembled WGS sequence"/>
</dbReference>
<dbReference type="EMBL" id="DWUP01000165">
    <property type="protein sequence ID" value="HJD53481.1"/>
    <property type="molecule type" value="Genomic_DNA"/>
</dbReference>
<comment type="caution">
    <text evidence="2">The sequence shown here is derived from an EMBL/GenBank/DDBJ whole genome shotgun (WGS) entry which is preliminary data.</text>
</comment>
<organism evidence="2 3">
    <name type="scientific">Candidatus Avibacteroides avistercoris</name>
    <dbReference type="NCBI Taxonomy" id="2840690"/>
    <lineage>
        <taxon>Bacteria</taxon>
        <taxon>Pseudomonadati</taxon>
        <taxon>Bacteroidota</taxon>
        <taxon>Bacteroidia</taxon>
        <taxon>Bacteroidales</taxon>
        <taxon>Bacteroidaceae</taxon>
        <taxon>Bacteroidaceae incertae sedis</taxon>
        <taxon>Candidatus Avibacteroides</taxon>
    </lineage>
</organism>
<evidence type="ECO:0000313" key="2">
    <source>
        <dbReference type="EMBL" id="HJD53481.1"/>
    </source>
</evidence>
<name>A0A9D2ZVD2_9BACT</name>
<protein>
    <submittedName>
        <fullName evidence="2">Uncharacterized protein</fullName>
    </submittedName>
</protein>
<reference evidence="2" key="1">
    <citation type="journal article" date="2021" name="PeerJ">
        <title>Extensive microbial diversity within the chicken gut microbiome revealed by metagenomics and culture.</title>
        <authorList>
            <person name="Gilroy R."/>
            <person name="Ravi A."/>
            <person name="Getino M."/>
            <person name="Pursley I."/>
            <person name="Horton D.L."/>
            <person name="Alikhan N.F."/>
            <person name="Baker D."/>
            <person name="Gharbi K."/>
            <person name="Hall N."/>
            <person name="Watson M."/>
            <person name="Adriaenssens E.M."/>
            <person name="Foster-Nyarko E."/>
            <person name="Jarju S."/>
            <person name="Secka A."/>
            <person name="Antonio M."/>
            <person name="Oren A."/>
            <person name="Chaudhuri R.R."/>
            <person name="La Ragione R."/>
            <person name="Hildebrand F."/>
            <person name="Pallen M.J."/>
        </authorList>
    </citation>
    <scope>NUCLEOTIDE SEQUENCE</scope>
    <source>
        <strain evidence="2">MalCec1-1739</strain>
    </source>
</reference>
<sequence>MIKRAIITAAIITAAAGISAADRKDDAPRQAYIFGVGISMTDSTAFFTDIQTVDSLYLNKEGFVDHESEYSLQLKLYLSNRLNMHDKTCAVFYDSDAKDLQKEYDKVTSKLKSSGYKDFVTIGKDDFTFTLYRPSGE</sequence>
<feature type="chain" id="PRO_5039176147" evidence="1">
    <location>
        <begin position="21"/>
        <end position="137"/>
    </location>
</feature>